<keyword evidence="3" id="KW-0597">Phosphoprotein</keyword>
<dbReference type="InterPro" id="IPR003594">
    <property type="entry name" value="HATPase_dom"/>
</dbReference>
<dbReference type="Pfam" id="PF00512">
    <property type="entry name" value="HisKA"/>
    <property type="match status" value="1"/>
</dbReference>
<dbReference type="PANTHER" id="PTHR43065">
    <property type="entry name" value="SENSOR HISTIDINE KINASE"/>
    <property type="match status" value="1"/>
</dbReference>
<evidence type="ECO:0000313" key="17">
    <source>
        <dbReference type="Proteomes" id="UP001163726"/>
    </source>
</evidence>
<keyword evidence="4" id="KW-0808">Transferase</keyword>
<dbReference type="NCBIfam" id="NF008293">
    <property type="entry name" value="PRK11073.1"/>
    <property type="match status" value="1"/>
</dbReference>
<accession>A0ABY7AMK4</accession>
<dbReference type="CDD" id="cd00082">
    <property type="entry name" value="HisKA"/>
    <property type="match status" value="1"/>
</dbReference>
<dbReference type="InterPro" id="IPR036890">
    <property type="entry name" value="HATPase_C_sf"/>
</dbReference>
<keyword evidence="6" id="KW-0418">Kinase</keyword>
<dbReference type="EMBL" id="CP109965">
    <property type="protein sequence ID" value="WAJ70448.1"/>
    <property type="molecule type" value="Genomic_DNA"/>
</dbReference>
<dbReference type="RefSeq" id="WP_268074800.1">
    <property type="nucleotide sequence ID" value="NZ_CP109965.1"/>
</dbReference>
<dbReference type="Proteomes" id="UP001163726">
    <property type="component" value="Chromosome"/>
</dbReference>
<evidence type="ECO:0000256" key="1">
    <source>
        <dbReference type="ARBA" id="ARBA00000085"/>
    </source>
</evidence>
<dbReference type="SMART" id="SM00388">
    <property type="entry name" value="HisKA"/>
    <property type="match status" value="1"/>
</dbReference>
<dbReference type="PRINTS" id="PR00344">
    <property type="entry name" value="BCTRLSENSOR"/>
</dbReference>
<dbReference type="InterPro" id="IPR004358">
    <property type="entry name" value="Sig_transdc_His_kin-like_C"/>
</dbReference>
<evidence type="ECO:0000256" key="4">
    <source>
        <dbReference type="ARBA" id="ARBA00022679"/>
    </source>
</evidence>
<comment type="function">
    <text evidence="11">Member of the two-component regulatory system NtrB/NtrC, which controls expression of the nitrogen-regulated (ntr) genes in response to nitrogen limitation. Under conditions of nitrogen limitation, NtrB autophosphorylates and transfers the phosphoryl group to NtrC. In the presence of nitrogen, acts as a phosphatase that dephosphorylates and inactivates NtrC.</text>
</comment>
<evidence type="ECO:0000313" key="16">
    <source>
        <dbReference type="EMBL" id="WAJ70448.1"/>
    </source>
</evidence>
<protein>
    <recommendedName>
        <fullName evidence="12">Sensory histidine kinase/phosphatase NtrB</fullName>
        <ecNumber evidence="2">2.7.13.3</ecNumber>
    </recommendedName>
    <alternativeName>
        <fullName evidence="13">Nitrogen regulation protein NR(II)</fullName>
    </alternativeName>
    <alternativeName>
        <fullName evidence="14">Nitrogen regulator II</fullName>
    </alternativeName>
</protein>
<dbReference type="InterPro" id="IPR035965">
    <property type="entry name" value="PAS-like_dom_sf"/>
</dbReference>
<evidence type="ECO:0000256" key="14">
    <source>
        <dbReference type="ARBA" id="ARBA00043094"/>
    </source>
</evidence>
<evidence type="ECO:0000256" key="9">
    <source>
        <dbReference type="ARBA" id="ARBA00023012"/>
    </source>
</evidence>
<dbReference type="InterPro" id="IPR003661">
    <property type="entry name" value="HisK_dim/P_dom"/>
</dbReference>
<evidence type="ECO:0000256" key="10">
    <source>
        <dbReference type="ARBA" id="ARBA00023231"/>
    </source>
</evidence>
<keyword evidence="10" id="KW-0535">Nitrogen fixation</keyword>
<evidence type="ECO:0000256" key="12">
    <source>
        <dbReference type="ARBA" id="ARBA00039567"/>
    </source>
</evidence>
<dbReference type="SUPFAM" id="SSF47384">
    <property type="entry name" value="Homodimeric domain of signal transducing histidine kinase"/>
    <property type="match status" value="1"/>
</dbReference>
<dbReference type="SMART" id="SM00091">
    <property type="entry name" value="PAS"/>
    <property type="match status" value="1"/>
</dbReference>
<dbReference type="CDD" id="cd00130">
    <property type="entry name" value="PAS"/>
    <property type="match status" value="1"/>
</dbReference>
<evidence type="ECO:0000256" key="5">
    <source>
        <dbReference type="ARBA" id="ARBA00022741"/>
    </source>
</evidence>
<keyword evidence="7" id="KW-0378">Hydrolase</keyword>
<dbReference type="SUPFAM" id="SSF55785">
    <property type="entry name" value="PYP-like sensor domain (PAS domain)"/>
    <property type="match status" value="1"/>
</dbReference>
<organism evidence="16 17">
    <name type="scientific">Catenovulum adriaticum</name>
    <dbReference type="NCBI Taxonomy" id="2984846"/>
    <lineage>
        <taxon>Bacteria</taxon>
        <taxon>Pseudomonadati</taxon>
        <taxon>Pseudomonadota</taxon>
        <taxon>Gammaproteobacteria</taxon>
        <taxon>Alteromonadales</taxon>
        <taxon>Alteromonadaceae</taxon>
        <taxon>Catenovulum</taxon>
    </lineage>
</organism>
<gene>
    <name evidence="16" type="primary">glnL</name>
    <name evidence="16" type="ORF">OLW01_01120</name>
</gene>
<evidence type="ECO:0000256" key="11">
    <source>
        <dbReference type="ARBA" id="ARBA00037696"/>
    </source>
</evidence>
<evidence type="ECO:0000256" key="13">
    <source>
        <dbReference type="ARBA" id="ARBA00042313"/>
    </source>
</evidence>
<dbReference type="InterPro" id="IPR036097">
    <property type="entry name" value="HisK_dim/P_sf"/>
</dbReference>
<dbReference type="InterPro" id="IPR013767">
    <property type="entry name" value="PAS_fold"/>
</dbReference>
<dbReference type="SMART" id="SM00387">
    <property type="entry name" value="HATPase_c"/>
    <property type="match status" value="1"/>
</dbReference>
<evidence type="ECO:0000259" key="15">
    <source>
        <dbReference type="PROSITE" id="PS50109"/>
    </source>
</evidence>
<dbReference type="Gene3D" id="3.30.565.10">
    <property type="entry name" value="Histidine kinase-like ATPase, C-terminal domain"/>
    <property type="match status" value="1"/>
</dbReference>
<proteinExistence type="predicted"/>
<dbReference type="SUPFAM" id="SSF55874">
    <property type="entry name" value="ATPase domain of HSP90 chaperone/DNA topoisomerase II/histidine kinase"/>
    <property type="match status" value="1"/>
</dbReference>
<feature type="domain" description="Histidine kinase" evidence="15">
    <location>
        <begin position="140"/>
        <end position="355"/>
    </location>
</feature>
<evidence type="ECO:0000256" key="3">
    <source>
        <dbReference type="ARBA" id="ARBA00022553"/>
    </source>
</evidence>
<evidence type="ECO:0000256" key="8">
    <source>
        <dbReference type="ARBA" id="ARBA00022840"/>
    </source>
</evidence>
<dbReference type="Pfam" id="PF00989">
    <property type="entry name" value="PAS"/>
    <property type="match status" value="1"/>
</dbReference>
<dbReference type="InterPro" id="IPR000014">
    <property type="entry name" value="PAS"/>
</dbReference>
<name>A0ABY7AMK4_9ALTE</name>
<dbReference type="Gene3D" id="1.10.287.130">
    <property type="match status" value="1"/>
</dbReference>
<keyword evidence="8" id="KW-0067">ATP-binding</keyword>
<evidence type="ECO:0000256" key="6">
    <source>
        <dbReference type="ARBA" id="ARBA00022777"/>
    </source>
</evidence>
<comment type="catalytic activity">
    <reaction evidence="1">
        <text>ATP + protein L-histidine = ADP + protein N-phospho-L-histidine.</text>
        <dbReference type="EC" id="2.7.13.3"/>
    </reaction>
</comment>
<evidence type="ECO:0000256" key="2">
    <source>
        <dbReference type="ARBA" id="ARBA00012438"/>
    </source>
</evidence>
<sequence length="357" mass="40735">MSNEAIVFSEYIVNNISSCILIADAELQIVYANPAAEDFFKLSERRLQELNFTQLFRYSSYDLERVQQAIPTLHGFTETEVSLVTMDEHHTMAEMVFTPMQTDNGARLLIEIHTIDQIKKVSQESFVQSQMLASRDLIRGLAHEIKNPLGGIRGAAQLLDKMLDDQGLKECTQVIINQSDRLRNLVDRLLGPNKLPQRNVGNIHKILEQIRRLIELEDGSKPIEFVRDYDPSIPDFNMDEEQVYQALLNVVRNAFQALQVQDNGKIIFQTRIANQETIHGQRHKLTAIIKIIDNGPGIPENIRDTLFYPMITTKSDGTGLGLSISQTLINQHRGRIHCESWPGRTEFTVYLPIDLRN</sequence>
<keyword evidence="17" id="KW-1185">Reference proteome</keyword>
<dbReference type="Gene3D" id="3.30.450.20">
    <property type="entry name" value="PAS domain"/>
    <property type="match status" value="1"/>
</dbReference>
<dbReference type="Pfam" id="PF02518">
    <property type="entry name" value="HATPase_c"/>
    <property type="match status" value="1"/>
</dbReference>
<dbReference type="PANTHER" id="PTHR43065:SF16">
    <property type="entry name" value="SENSORY HISTIDINE KINASE_PHOSPHATASE NTRB"/>
    <property type="match status" value="1"/>
</dbReference>
<keyword evidence="9" id="KW-0902">Two-component regulatory system</keyword>
<reference evidence="16" key="1">
    <citation type="submission" date="2022-10" db="EMBL/GenBank/DDBJ databases">
        <title>Catenovulum adriacola sp. nov. isolated in the Harbour of Susak.</title>
        <authorList>
            <person name="Schoch T."/>
            <person name="Reich S.J."/>
            <person name="Stoeferle S."/>
            <person name="Flaiz M."/>
            <person name="Kazda M."/>
            <person name="Riedel C.U."/>
            <person name="Duerre P."/>
        </authorList>
    </citation>
    <scope>NUCLEOTIDE SEQUENCE</scope>
    <source>
        <strain evidence="16">TS8</strain>
    </source>
</reference>
<dbReference type="InterPro" id="IPR005467">
    <property type="entry name" value="His_kinase_dom"/>
</dbReference>
<dbReference type="EC" id="2.7.13.3" evidence="2"/>
<keyword evidence="5" id="KW-0547">Nucleotide-binding</keyword>
<dbReference type="PROSITE" id="PS50109">
    <property type="entry name" value="HIS_KIN"/>
    <property type="match status" value="1"/>
</dbReference>
<evidence type="ECO:0000256" key="7">
    <source>
        <dbReference type="ARBA" id="ARBA00022801"/>
    </source>
</evidence>